<sequence length="701" mass="80319">MKRFFFCLLCIPFFLHQTSGQIAIDRKAVVDRHRIVTNKLDLLSPAQVGNGEFAFAVDITGLQTFVPFNTLSNWSWHSSPLPQGMKESDFKKTTLKTNGKDVPYDLPNPKQEQLSNWLAANPHRFNLGRIGFKLIRNDGKLANRNDISHTHQEVDLWTGIISSSFVFEGIPVHVKTACHPDSDAIGVSIESALIGKGQLAVFFAFPYAIEQGYENYLGVYDGGDQHTSTLHNLEKNSVRIDRTMNSTHYSASIKWATDAQMIKTKQMHRFELIPKDTAKLSFTCFYSNQTNDIQIPITSNLFEESEKSWKAFWNSGAAIDLSESKDQRWKELERRIVLSQYLMRLNESGSLPPQESGLVNNGWFGRFHFEMIWWHGVHYALWNRWALWDKSLSTYQNFLKTSTERALNQGYQGVRWPKCTGDIDREWPDLIHATLVWQQPHPIYFAELDYRLHTNKETLTKWRDVVFATADFMADYASYDKTKNQFDLGPPLYLVSENSDPLVTKNPTFELSYWRTGLRLAQQWRERLGMPINKKWKNVQDKLAPLPQKNGLYETYENIPDMWEKYNYEHPGLIGTYGMLPGDGVDPETFKLTLKKVLETWNFDRTWGWDFPMLAMAAARCGYPELAIDLLLHPSNNFQFDQHGLATGGPFPYFPSNGGLLTAIAMMAGGWDGSSSKNPGFPKDGNWSIRAEGFNPLPALK</sequence>
<organism evidence="1 2">
    <name type="scientific">Sphingobacterium kitahiroshimense</name>
    <dbReference type="NCBI Taxonomy" id="470446"/>
    <lineage>
        <taxon>Bacteria</taxon>
        <taxon>Pseudomonadati</taxon>
        <taxon>Bacteroidota</taxon>
        <taxon>Sphingobacteriia</taxon>
        <taxon>Sphingobacteriales</taxon>
        <taxon>Sphingobacteriaceae</taxon>
        <taxon>Sphingobacterium</taxon>
    </lineage>
</organism>
<evidence type="ECO:0008006" key="3">
    <source>
        <dbReference type="Google" id="ProtNLM"/>
    </source>
</evidence>
<dbReference type="RefSeq" id="WP_132767673.1">
    <property type="nucleotide sequence ID" value="NZ_JAOQNK010000001.1"/>
</dbReference>
<gene>
    <name evidence="1" type="ORF">ABE541_18710</name>
</gene>
<dbReference type="InterPro" id="IPR008928">
    <property type="entry name" value="6-hairpin_glycosidase_sf"/>
</dbReference>
<comment type="caution">
    <text evidence="1">The sequence shown here is derived from an EMBL/GenBank/DDBJ whole genome shotgun (WGS) entry which is preliminary data.</text>
</comment>
<dbReference type="SUPFAM" id="SSF48208">
    <property type="entry name" value="Six-hairpin glycosidases"/>
    <property type="match status" value="1"/>
</dbReference>
<evidence type="ECO:0000313" key="1">
    <source>
        <dbReference type="EMBL" id="MEN5379304.1"/>
    </source>
</evidence>
<reference evidence="1 2" key="1">
    <citation type="submission" date="2024-04" db="EMBL/GenBank/DDBJ databases">
        <title>WGS of bacteria from Torrens River.</title>
        <authorList>
            <person name="Wyrsch E.R."/>
            <person name="Drigo B."/>
        </authorList>
    </citation>
    <scope>NUCLEOTIDE SEQUENCE [LARGE SCALE GENOMIC DNA]</scope>
    <source>
        <strain evidence="1 2">TWI391</strain>
    </source>
</reference>
<keyword evidence="2" id="KW-1185">Reference proteome</keyword>
<protein>
    <recommendedName>
        <fullName evidence="3">Glycosyl hydrolase family 65</fullName>
    </recommendedName>
</protein>
<evidence type="ECO:0000313" key="2">
    <source>
        <dbReference type="Proteomes" id="UP001409291"/>
    </source>
</evidence>
<proteinExistence type="predicted"/>
<accession>A0ABV0BWY8</accession>
<name>A0ABV0BWY8_9SPHI</name>
<dbReference type="Gene3D" id="1.50.10.10">
    <property type="match status" value="1"/>
</dbReference>
<dbReference type="EMBL" id="JBDJNQ010000009">
    <property type="protein sequence ID" value="MEN5379304.1"/>
    <property type="molecule type" value="Genomic_DNA"/>
</dbReference>
<dbReference type="InterPro" id="IPR012341">
    <property type="entry name" value="6hp_glycosidase-like_sf"/>
</dbReference>
<dbReference type="Proteomes" id="UP001409291">
    <property type="component" value="Unassembled WGS sequence"/>
</dbReference>